<name>A0AA37SEZ3_9GAMM</name>
<dbReference type="InterPro" id="IPR046348">
    <property type="entry name" value="SIS_dom_sf"/>
</dbReference>
<dbReference type="Proteomes" id="UP001161389">
    <property type="component" value="Unassembled WGS sequence"/>
</dbReference>
<dbReference type="PANTHER" id="PTHR30390">
    <property type="entry name" value="SEDOHEPTULOSE 7-PHOSPHATE ISOMERASE / DNAA INITIATOR-ASSOCIATING FACTOR FOR REPLICATION INITIATION"/>
    <property type="match status" value="1"/>
</dbReference>
<dbReference type="GO" id="GO:1901135">
    <property type="term" value="P:carbohydrate derivative metabolic process"/>
    <property type="evidence" value="ECO:0007669"/>
    <property type="project" value="InterPro"/>
</dbReference>
<dbReference type="EMBL" id="BSNM01000026">
    <property type="protein sequence ID" value="GLQ33242.1"/>
    <property type="molecule type" value="Genomic_DNA"/>
</dbReference>
<proteinExistence type="predicted"/>
<dbReference type="SUPFAM" id="SSF53697">
    <property type="entry name" value="SIS domain"/>
    <property type="match status" value="1"/>
</dbReference>
<evidence type="ECO:0000313" key="2">
    <source>
        <dbReference type="EMBL" id="GLQ33242.1"/>
    </source>
</evidence>
<sequence length="197" mass="21383">MSLTDRIQMHFGQVIETKMHTAELLTDDICLVSQWLINCLINDNKILCCGNGASSAIAQLLSSKLMNRYDQERPGLPAITIGADNCVASGISNTFNFAEVFARQIKAIGQPGDILFIITTGGNSPNIIQAIQAAHDREVTVIALTGNDGGGVATLLTEHDIELRVPSDIKAIIHEAHISIIHCLCDLIDYQLFEEAQ</sequence>
<dbReference type="PANTHER" id="PTHR30390:SF6">
    <property type="entry name" value="DNAA INITIATOR-ASSOCIATING PROTEIN DIAA"/>
    <property type="match status" value="1"/>
</dbReference>
<keyword evidence="3" id="KW-1185">Reference proteome</keyword>
<dbReference type="InterPro" id="IPR050099">
    <property type="entry name" value="SIS_GmhA/DiaA_subfam"/>
</dbReference>
<gene>
    <name evidence="2" type="primary">gmhA</name>
    <name evidence="2" type="ORF">GCM10007876_37220</name>
</gene>
<evidence type="ECO:0000259" key="1">
    <source>
        <dbReference type="PROSITE" id="PS51464"/>
    </source>
</evidence>
<dbReference type="PROSITE" id="PS51464">
    <property type="entry name" value="SIS"/>
    <property type="match status" value="1"/>
</dbReference>
<dbReference type="RefSeq" id="WP_284383581.1">
    <property type="nucleotide sequence ID" value="NZ_BSNM01000026.1"/>
</dbReference>
<accession>A0AA37SEZ3</accession>
<reference evidence="2" key="1">
    <citation type="journal article" date="2014" name="Int. J. Syst. Evol. Microbiol.">
        <title>Complete genome sequence of Corynebacterium casei LMG S-19264T (=DSM 44701T), isolated from a smear-ripened cheese.</title>
        <authorList>
            <consortium name="US DOE Joint Genome Institute (JGI-PGF)"/>
            <person name="Walter F."/>
            <person name="Albersmeier A."/>
            <person name="Kalinowski J."/>
            <person name="Ruckert C."/>
        </authorList>
    </citation>
    <scope>NUCLEOTIDE SEQUENCE</scope>
    <source>
        <strain evidence="2">NBRC 110071</strain>
    </source>
</reference>
<protein>
    <submittedName>
        <fullName evidence="2">Phosphoheptose isomerase</fullName>
    </submittedName>
</protein>
<dbReference type="Pfam" id="PF13580">
    <property type="entry name" value="SIS_2"/>
    <property type="match status" value="1"/>
</dbReference>
<reference evidence="2" key="2">
    <citation type="submission" date="2023-01" db="EMBL/GenBank/DDBJ databases">
        <title>Draft genome sequence of Litoribrevibacter albus strain NBRC 110071.</title>
        <authorList>
            <person name="Sun Q."/>
            <person name="Mori K."/>
        </authorList>
    </citation>
    <scope>NUCLEOTIDE SEQUENCE</scope>
    <source>
        <strain evidence="2">NBRC 110071</strain>
    </source>
</reference>
<comment type="caution">
    <text evidence="2">The sequence shown here is derived from an EMBL/GenBank/DDBJ whole genome shotgun (WGS) entry which is preliminary data.</text>
</comment>
<dbReference type="GO" id="GO:0016853">
    <property type="term" value="F:isomerase activity"/>
    <property type="evidence" value="ECO:0007669"/>
    <property type="project" value="UniProtKB-KW"/>
</dbReference>
<feature type="domain" description="SIS" evidence="1">
    <location>
        <begin position="36"/>
        <end position="197"/>
    </location>
</feature>
<organism evidence="2 3">
    <name type="scientific">Litoribrevibacter albus</name>
    <dbReference type="NCBI Taxonomy" id="1473156"/>
    <lineage>
        <taxon>Bacteria</taxon>
        <taxon>Pseudomonadati</taxon>
        <taxon>Pseudomonadota</taxon>
        <taxon>Gammaproteobacteria</taxon>
        <taxon>Oceanospirillales</taxon>
        <taxon>Oceanospirillaceae</taxon>
        <taxon>Litoribrevibacter</taxon>
    </lineage>
</organism>
<dbReference type="GO" id="GO:0097367">
    <property type="term" value="F:carbohydrate derivative binding"/>
    <property type="evidence" value="ECO:0007669"/>
    <property type="project" value="InterPro"/>
</dbReference>
<dbReference type="Gene3D" id="3.40.50.10490">
    <property type="entry name" value="Glucose-6-phosphate isomerase like protein, domain 1"/>
    <property type="match status" value="1"/>
</dbReference>
<dbReference type="CDD" id="cd05006">
    <property type="entry name" value="SIS_GmhA"/>
    <property type="match status" value="1"/>
</dbReference>
<evidence type="ECO:0000313" key="3">
    <source>
        <dbReference type="Proteomes" id="UP001161389"/>
    </source>
</evidence>
<keyword evidence="2" id="KW-0413">Isomerase</keyword>
<dbReference type="AlphaFoldDB" id="A0AA37SEZ3"/>
<dbReference type="InterPro" id="IPR001347">
    <property type="entry name" value="SIS_dom"/>
</dbReference>
<dbReference type="InterPro" id="IPR035461">
    <property type="entry name" value="GmhA/DiaA"/>
</dbReference>